<sequence length="170" mass="19696">MNIAFNDGSKNEDITKMMLFAAHNVLVDPPGVILLQRVRSFIELNMYVSLEVHTSEMLAAGKHELTIFDEHMKNFVGTCKGTEYEEKTWNFPKFHSHWHVFDDIKNKGATRNFGNKISESMHGPIWQIYHRLTNFKNVTAQLIKHDHRHAVGLYICERLDLLDASDDLDL</sequence>
<dbReference type="Proteomes" id="UP000620124">
    <property type="component" value="Unassembled WGS sequence"/>
</dbReference>
<comment type="caution">
    <text evidence="1">The sequence shown here is derived from an EMBL/GenBank/DDBJ whole genome shotgun (WGS) entry which is preliminary data.</text>
</comment>
<name>A0A8H6X475_9AGAR</name>
<evidence type="ECO:0000313" key="2">
    <source>
        <dbReference type="Proteomes" id="UP000620124"/>
    </source>
</evidence>
<evidence type="ECO:0000313" key="1">
    <source>
        <dbReference type="EMBL" id="KAF7334157.1"/>
    </source>
</evidence>
<accession>A0A8H6X475</accession>
<reference evidence="1" key="1">
    <citation type="submission" date="2020-05" db="EMBL/GenBank/DDBJ databases">
        <title>Mycena genomes resolve the evolution of fungal bioluminescence.</title>
        <authorList>
            <person name="Tsai I.J."/>
        </authorList>
    </citation>
    <scope>NUCLEOTIDE SEQUENCE</scope>
    <source>
        <strain evidence="1">CCC161011</strain>
    </source>
</reference>
<organism evidence="1 2">
    <name type="scientific">Mycena venus</name>
    <dbReference type="NCBI Taxonomy" id="2733690"/>
    <lineage>
        <taxon>Eukaryota</taxon>
        <taxon>Fungi</taxon>
        <taxon>Dikarya</taxon>
        <taxon>Basidiomycota</taxon>
        <taxon>Agaricomycotina</taxon>
        <taxon>Agaricomycetes</taxon>
        <taxon>Agaricomycetidae</taxon>
        <taxon>Agaricales</taxon>
        <taxon>Marasmiineae</taxon>
        <taxon>Mycenaceae</taxon>
        <taxon>Mycena</taxon>
    </lineage>
</organism>
<protein>
    <submittedName>
        <fullName evidence="1">Uncharacterized protein</fullName>
    </submittedName>
</protein>
<proteinExistence type="predicted"/>
<keyword evidence="2" id="KW-1185">Reference proteome</keyword>
<dbReference type="AlphaFoldDB" id="A0A8H6X475"/>
<dbReference type="OrthoDB" id="3239511at2759"/>
<dbReference type="EMBL" id="JACAZI010000027">
    <property type="protein sequence ID" value="KAF7334157.1"/>
    <property type="molecule type" value="Genomic_DNA"/>
</dbReference>
<gene>
    <name evidence="1" type="ORF">MVEN_02321800</name>
</gene>